<feature type="compositionally biased region" description="Basic residues" evidence="1">
    <location>
        <begin position="173"/>
        <end position="184"/>
    </location>
</feature>
<dbReference type="InterPro" id="IPR017930">
    <property type="entry name" value="Myb_dom"/>
</dbReference>
<reference evidence="5 6" key="1">
    <citation type="journal article" date="2021" name="Sci. Rep.">
        <title>The genome of the diatom Chaetoceros tenuissimus carries an ancient integrated fragment of an extant virus.</title>
        <authorList>
            <person name="Hongo Y."/>
            <person name="Kimura K."/>
            <person name="Takaki Y."/>
            <person name="Yoshida Y."/>
            <person name="Baba S."/>
            <person name="Kobayashi G."/>
            <person name="Nagasaki K."/>
            <person name="Hano T."/>
            <person name="Tomaru Y."/>
        </authorList>
    </citation>
    <scope>NUCLEOTIDE SEQUENCE [LARGE SCALE GENOMIC DNA]</scope>
    <source>
        <strain evidence="5 6">NIES-3715</strain>
    </source>
</reference>
<dbReference type="PANTHER" id="PTHR44042">
    <property type="entry name" value="DUPLICATED HOMEODOMAIN-LIKE SUPERFAMILY PROTEIN-RELATED"/>
    <property type="match status" value="1"/>
</dbReference>
<feature type="compositionally biased region" description="Gly residues" evidence="1">
    <location>
        <begin position="59"/>
        <end position="68"/>
    </location>
</feature>
<dbReference type="Pfam" id="PF00249">
    <property type="entry name" value="Myb_DNA-binding"/>
    <property type="match status" value="1"/>
</dbReference>
<feature type="compositionally biased region" description="Basic residues" evidence="1">
    <location>
        <begin position="43"/>
        <end position="52"/>
    </location>
</feature>
<dbReference type="Gene3D" id="1.10.10.60">
    <property type="entry name" value="Homeodomain-like"/>
    <property type="match status" value="1"/>
</dbReference>
<dbReference type="PROSITE" id="PS51293">
    <property type="entry name" value="SANT"/>
    <property type="match status" value="1"/>
</dbReference>
<evidence type="ECO:0000256" key="1">
    <source>
        <dbReference type="SAM" id="MobiDB-lite"/>
    </source>
</evidence>
<feature type="compositionally biased region" description="Polar residues" evidence="1">
    <location>
        <begin position="515"/>
        <end position="525"/>
    </location>
</feature>
<evidence type="ECO:0000313" key="6">
    <source>
        <dbReference type="Proteomes" id="UP001054902"/>
    </source>
</evidence>
<dbReference type="InterPro" id="IPR009057">
    <property type="entry name" value="Homeodomain-like_sf"/>
</dbReference>
<sequence>MEVTSRTALHDHLMHGNDKRKTSRKRKDYTEPDDPLDDLPLTKSRKKKRSYKYKPPQGSKGGPQGSTKGGRWTIEEKKKFLNGVLSHGRGKWSSIAKDIPTRTVVQVKTHAQSLFKRFDGKDLKQFVKEELEFIEKNPENLQRKQEVPLTPTRRETQSIVSNDEVKEEETKVSKKKTKTKKSRPSKQGNKNDLQKEKEDVPVETIHIPTSLEIMEGSMAVFDNIQIMSSQEVQDQTNVHAQEAPPTPTLPQNYEHLAYPSNANYAQPTLFSPMLCRHMPPTPASYYQRLNLHGEPAKVDKKMFDECEQGYDTHVGHVGQELEHGQDVQVDMEEVNQSFHLWMQQEHGEDAEKDMKQENGFPWPETLLPTQNVKQIQVFPSDQVIPMDVQLEPQLPIPMEVQCEPQLPFSFIGGPSSPLRMAMKLSPRRRLSPRKLSPKKQPNLPLPLFSSPPPIASVSAAVPVATPSVATPGNMATPPSAASTYLMNAFSKGKGMAQKNLKEIKSRKVSMEKSHPTSLSTPEDVTKGNLNSLHQYVRSELLEIYLATDNERCGNQRLYEKRVGFQCVHCANCSNDDVPANSRFFPKSLEQIYRGVCTWQRVHFLNCKHTPDAAKQHYTHLKTSDKTKGRTAYWVEAAKAIGLKDNDSEQGIIFS</sequence>
<feature type="domain" description="Myb-like" evidence="2">
    <location>
        <begin position="64"/>
        <end position="115"/>
    </location>
</feature>
<accession>A0AAD3CUL9</accession>
<dbReference type="SUPFAM" id="SSF46689">
    <property type="entry name" value="Homeodomain-like"/>
    <property type="match status" value="1"/>
</dbReference>
<dbReference type="PANTHER" id="PTHR44042:SF67">
    <property type="entry name" value="MYB-LIKE PROTEIN I"/>
    <property type="match status" value="1"/>
</dbReference>
<dbReference type="PROSITE" id="PS51294">
    <property type="entry name" value="HTH_MYB"/>
    <property type="match status" value="1"/>
</dbReference>
<organism evidence="5 6">
    <name type="scientific">Chaetoceros tenuissimus</name>
    <dbReference type="NCBI Taxonomy" id="426638"/>
    <lineage>
        <taxon>Eukaryota</taxon>
        <taxon>Sar</taxon>
        <taxon>Stramenopiles</taxon>
        <taxon>Ochrophyta</taxon>
        <taxon>Bacillariophyta</taxon>
        <taxon>Coscinodiscophyceae</taxon>
        <taxon>Chaetocerotophycidae</taxon>
        <taxon>Chaetocerotales</taxon>
        <taxon>Chaetocerotaceae</taxon>
        <taxon>Chaetoceros</taxon>
    </lineage>
</organism>
<feature type="compositionally biased region" description="Basic and acidic residues" evidence="1">
    <location>
        <begin position="142"/>
        <end position="156"/>
    </location>
</feature>
<evidence type="ECO:0000313" key="5">
    <source>
        <dbReference type="EMBL" id="GFH52527.1"/>
    </source>
</evidence>
<protein>
    <submittedName>
        <fullName evidence="5">Uncharacterized protein</fullName>
    </submittedName>
</protein>
<name>A0AAD3CUL9_9STRA</name>
<feature type="compositionally biased region" description="Basic and acidic residues" evidence="1">
    <location>
        <begin position="505"/>
        <end position="514"/>
    </location>
</feature>
<dbReference type="SMART" id="SM00717">
    <property type="entry name" value="SANT"/>
    <property type="match status" value="1"/>
</dbReference>
<dbReference type="AlphaFoldDB" id="A0AAD3CUL9"/>
<feature type="region of interest" description="Disordered" evidence="1">
    <location>
        <begin position="142"/>
        <end position="201"/>
    </location>
</feature>
<evidence type="ECO:0000259" key="4">
    <source>
        <dbReference type="PROSITE" id="PS51294"/>
    </source>
</evidence>
<evidence type="ECO:0000259" key="2">
    <source>
        <dbReference type="PROSITE" id="PS50090"/>
    </source>
</evidence>
<dbReference type="InterPro" id="IPR017884">
    <property type="entry name" value="SANT_dom"/>
</dbReference>
<proteinExistence type="predicted"/>
<comment type="caution">
    <text evidence="5">The sequence shown here is derived from an EMBL/GenBank/DDBJ whole genome shotgun (WGS) entry which is preliminary data.</text>
</comment>
<feature type="region of interest" description="Disordered" evidence="1">
    <location>
        <begin position="505"/>
        <end position="525"/>
    </location>
</feature>
<evidence type="ECO:0000259" key="3">
    <source>
        <dbReference type="PROSITE" id="PS51293"/>
    </source>
</evidence>
<keyword evidence="6" id="KW-1185">Reference proteome</keyword>
<dbReference type="PROSITE" id="PS50090">
    <property type="entry name" value="MYB_LIKE"/>
    <property type="match status" value="1"/>
</dbReference>
<dbReference type="InterPro" id="IPR001005">
    <property type="entry name" value="SANT/Myb"/>
</dbReference>
<feature type="compositionally biased region" description="Basic and acidic residues" evidence="1">
    <location>
        <begin position="8"/>
        <end position="20"/>
    </location>
</feature>
<feature type="domain" description="SANT" evidence="3">
    <location>
        <begin position="71"/>
        <end position="119"/>
    </location>
</feature>
<dbReference type="CDD" id="cd00167">
    <property type="entry name" value="SANT"/>
    <property type="match status" value="1"/>
</dbReference>
<gene>
    <name evidence="5" type="ORF">CTEN210_09003</name>
</gene>
<feature type="region of interest" description="Disordered" evidence="1">
    <location>
        <begin position="1"/>
        <end position="74"/>
    </location>
</feature>
<dbReference type="Proteomes" id="UP001054902">
    <property type="component" value="Unassembled WGS sequence"/>
</dbReference>
<feature type="domain" description="HTH myb-type" evidence="4">
    <location>
        <begin position="68"/>
        <end position="119"/>
    </location>
</feature>
<dbReference type="EMBL" id="BLLK01000045">
    <property type="protein sequence ID" value="GFH52527.1"/>
    <property type="molecule type" value="Genomic_DNA"/>
</dbReference>